<evidence type="ECO:0000256" key="1">
    <source>
        <dbReference type="SAM" id="MobiDB-lite"/>
    </source>
</evidence>
<evidence type="ECO:0000313" key="2">
    <source>
        <dbReference type="EMBL" id="PVU99988.1"/>
    </source>
</evidence>
<protein>
    <submittedName>
        <fullName evidence="2">Uncharacterized protein</fullName>
    </submittedName>
</protein>
<accession>A0A2T9Z5V5</accession>
<feature type="compositionally biased region" description="Polar residues" evidence="1">
    <location>
        <begin position="87"/>
        <end position="113"/>
    </location>
</feature>
<dbReference type="Proteomes" id="UP000245699">
    <property type="component" value="Unassembled WGS sequence"/>
</dbReference>
<feature type="region of interest" description="Disordered" evidence="1">
    <location>
        <begin position="1"/>
        <end position="62"/>
    </location>
</feature>
<dbReference type="EMBL" id="MBFT01000010">
    <property type="protein sequence ID" value="PVU99988.1"/>
    <property type="molecule type" value="Genomic_DNA"/>
</dbReference>
<feature type="compositionally biased region" description="Basic and acidic residues" evidence="1">
    <location>
        <begin position="1"/>
        <end position="44"/>
    </location>
</feature>
<keyword evidence="3" id="KW-1185">Reference proteome</keyword>
<comment type="caution">
    <text evidence="2">The sequence shown here is derived from an EMBL/GenBank/DDBJ whole genome shotgun (WGS) entry which is preliminary data.</text>
</comment>
<reference evidence="2 3" key="1">
    <citation type="journal article" date="2018" name="MBio">
        <title>Comparative Genomics Reveals the Core Gene Toolbox for the Fungus-Insect Symbiosis.</title>
        <authorList>
            <person name="Wang Y."/>
            <person name="Stata M."/>
            <person name="Wang W."/>
            <person name="Stajich J.E."/>
            <person name="White M.M."/>
            <person name="Moncalvo J.M."/>
        </authorList>
    </citation>
    <scope>NUCLEOTIDE SEQUENCE [LARGE SCALE GENOMIC DNA]</scope>
    <source>
        <strain evidence="2 3">AUS-77-4</strain>
    </source>
</reference>
<proteinExistence type="predicted"/>
<sequence length="1748" mass="202278">MSKDTKDKLRRLMDNLKIHESEQSHSKDYSNSENPEKALPDTHSIRNINKPPQIKTSFSHKQNNQHIIQNNLTSLHTPFNNNDIHQILPTSGDSLQNTHISKNTLSSADSPNQSASPKIPIKSYPPSPQNLNFLQPESARDFEPHPINQNYSPEFRNTFVDKALIDVYKVILASNIFDSSLANTICIPSILMESEYEDQHNGDLPLSFENAYQNLNVIDQIKTDKSSNTKINKIPTGNPNKSLDYTREYNRKYRQFTLDGFGNLTLDRNKKLVEPTPLIEDSFPKICKTKNAKFKEGINIFNFGKDKLDKYSKNKVSFEIKSSILLDKISSILNSVDIHEIHDTHMEKVGVNTYEPNFDLEFEFLNNYVRTQQTTFPTKAGECAFSCVLLIIKHCHHNSMLMEKLFRLTRTLEKITPLNIKIHYKLILTRFYYWTVMNENCPEKMAWDTEFELLNPSFEEMLDAHFSENENNTAEIRNIFHQIIVFHLKSISLGSKFKQKITNRNRISRKDTKISQGIYKPSSKKFLFPENKMGNIQSAPNRKKLNQKSNILNEFENLYFKKLKSSLGNSFTEESAANYHQFKKPFILVDSCLDFLLSRNSDWKAKYVMENLLKRYLNKSSEFKNIIDPDLFYKKCLKYLTKPNILSLSTKECILEIYANILKKSDEFNSIEAVVNPETGSINIEYILFVILLVSDRDCEILYKFNNSFYCVLVEDFCRIINDLEKNNILEETMVLFFSKISPPELLKLLSNLFITILEKIPYSNLHRAIGLIATKCIKPIFKLIVNDYSNKASSEKRTLQTFQVISSITNFSNSKPIKKLFMELALSNDPDEVMELVALLEEIGKIGNRGKILIAKKTLDNNQHKNTSENPNLRFSENFFQRNINAKFKSTIFLLEQSVGSMPFRGSILTNSAPIFDKSLLTGWGYWIEYKTILAYIATTSKFSDQASLSKGITNMKEFNSIGTITLGQVVILSQTIAAIRGFKNTIKFQGFTKIYCPKDAICETISNLFNEIAIFYDKNRKNSKINMLELHKLLINALLTEISSGFNIPKNSQTKKVVKYALKDLKEINEKYDLRAATTLNFFVDNTRYNLSSLVELIKKKMVEYSKDKFCHTDIIRRAYSILHFNPKPPFVISNRFTNPIEWLLYVGPIQSMYLENADMLSKKFEGSKIVKPGNSKKQFSGAINVSMICDFLIRTNLKLLTSYFKEISKLKLKEVIFPICIDQISKSYDTESLIRSAFLLFYFESVGQEMIEPLVLSYHSRGEIDKLISVCNTIVMNSGSFHSLFNKLASRETVDLFVFERLHAQNEIFKAYPNTSRRAYGTNIFNKINDDILIHFDISEREKLKFLRMINEAKSKDIKTIDEKVYEKKVKNFEISITKSSISKVLEVDEYYNPKYYNLNKENKNSKCEEKLYFPAVIFQSIFTLRDSINSKKTPHQNEDSYLSQDLEVSAILGKFNNFRALVIKYVPDLMFHMYKKFRDIGPETKVLAVSKIISDYNICGYEFGYHLFHEIIPNIGCFPDFKTVSSGKIDIRGLFQPFSEYPLLYYIIQINKICADDNSKSLINKVFPTQEAGKNQKYKWADDSSKKELDLVPAGLRQLENAILTFTSNGVVLDNNYRDDIMNKEDAALFWWFISRYVRVLLATLLLKSTKEMNPVILKTITSNQPDFFFLNFKKKIIQVLDDSGRASMGIKINDLEPETVFYIDYFYYTGSEHLYGIIPTTFSKTEKRNYLPGLNGYFIEMFW</sequence>
<gene>
    <name evidence="2" type="ORF">BB559_000241</name>
</gene>
<name>A0A2T9Z5V5_9FUNG</name>
<organism evidence="2 3">
    <name type="scientific">Furculomyces boomerangus</name>
    <dbReference type="NCBI Taxonomy" id="61424"/>
    <lineage>
        <taxon>Eukaryota</taxon>
        <taxon>Fungi</taxon>
        <taxon>Fungi incertae sedis</taxon>
        <taxon>Zoopagomycota</taxon>
        <taxon>Kickxellomycotina</taxon>
        <taxon>Harpellomycetes</taxon>
        <taxon>Harpellales</taxon>
        <taxon>Harpellaceae</taxon>
        <taxon>Furculomyces</taxon>
    </lineage>
</organism>
<evidence type="ECO:0000313" key="3">
    <source>
        <dbReference type="Proteomes" id="UP000245699"/>
    </source>
</evidence>
<feature type="region of interest" description="Disordered" evidence="1">
    <location>
        <begin position="87"/>
        <end position="124"/>
    </location>
</feature>